<sequence>MIQITIKIDGMQCGMCESHVNDSIRRAFPVKKVTSFHTKGETVILTEEDIPEEKLKAVIKETGYEFKGMTKMPYEKKGFFSRLWKK</sequence>
<dbReference type="Pfam" id="PF00403">
    <property type="entry name" value="HMA"/>
    <property type="match status" value="1"/>
</dbReference>
<dbReference type="CDD" id="cd00371">
    <property type="entry name" value="HMA"/>
    <property type="match status" value="1"/>
</dbReference>
<comment type="caution">
    <text evidence="2">The sequence shown here is derived from an EMBL/GenBank/DDBJ whole genome shotgun (WGS) entry which is preliminary data.</text>
</comment>
<dbReference type="PROSITE" id="PS50846">
    <property type="entry name" value="HMA_2"/>
    <property type="match status" value="1"/>
</dbReference>
<proteinExistence type="predicted"/>
<evidence type="ECO:0000259" key="1">
    <source>
        <dbReference type="PROSITE" id="PS50846"/>
    </source>
</evidence>
<dbReference type="RefSeq" id="WP_158422214.1">
    <property type="nucleotide sequence ID" value="NZ_JAOQJL010000029.1"/>
</dbReference>
<dbReference type="InterPro" id="IPR006121">
    <property type="entry name" value="HMA_dom"/>
</dbReference>
<dbReference type="Gene3D" id="3.30.70.100">
    <property type="match status" value="1"/>
</dbReference>
<name>A0ABT2TX70_9FIRM</name>
<feature type="domain" description="HMA" evidence="1">
    <location>
        <begin position="2"/>
        <end position="67"/>
    </location>
</feature>
<evidence type="ECO:0000313" key="2">
    <source>
        <dbReference type="EMBL" id="MCU6766391.1"/>
    </source>
</evidence>
<dbReference type="InterPro" id="IPR036163">
    <property type="entry name" value="HMA_dom_sf"/>
</dbReference>
<dbReference type="SUPFAM" id="SSF55008">
    <property type="entry name" value="HMA, heavy metal-associated domain"/>
    <property type="match status" value="1"/>
</dbReference>
<keyword evidence="3" id="KW-1185">Reference proteome</keyword>
<dbReference type="EMBL" id="JAOQJL010000029">
    <property type="protein sequence ID" value="MCU6766391.1"/>
    <property type="molecule type" value="Genomic_DNA"/>
</dbReference>
<reference evidence="2 3" key="1">
    <citation type="journal article" date="2021" name="ISME Commun">
        <title>Automated analysis of genomic sequences facilitates high-throughput and comprehensive description of bacteria.</title>
        <authorList>
            <person name="Hitch T.C.A."/>
        </authorList>
    </citation>
    <scope>NUCLEOTIDE SEQUENCE [LARGE SCALE GENOMIC DNA]</scope>
    <source>
        <strain evidence="2 3">Sanger_23</strain>
    </source>
</reference>
<protein>
    <submittedName>
        <fullName evidence="2">Heavy-metal-associated domain-containing protein</fullName>
    </submittedName>
</protein>
<dbReference type="Proteomes" id="UP001652409">
    <property type="component" value="Unassembled WGS sequence"/>
</dbReference>
<gene>
    <name evidence="2" type="ORF">OCV61_13385</name>
</gene>
<organism evidence="2 3">
    <name type="scientific">Blautia ammoniilytica</name>
    <dbReference type="NCBI Taxonomy" id="2981782"/>
    <lineage>
        <taxon>Bacteria</taxon>
        <taxon>Bacillati</taxon>
        <taxon>Bacillota</taxon>
        <taxon>Clostridia</taxon>
        <taxon>Lachnospirales</taxon>
        <taxon>Lachnospiraceae</taxon>
        <taxon>Blautia</taxon>
    </lineage>
</organism>
<accession>A0ABT2TX70</accession>
<evidence type="ECO:0000313" key="3">
    <source>
        <dbReference type="Proteomes" id="UP001652409"/>
    </source>
</evidence>